<keyword evidence="5" id="KW-1133">Transmembrane helix</keyword>
<name>A0A7J6P9R7_PEROL</name>
<evidence type="ECO:0000256" key="2">
    <source>
        <dbReference type="ARBA" id="ARBA00023117"/>
    </source>
</evidence>
<dbReference type="InterPro" id="IPR036427">
    <property type="entry name" value="Bromodomain-like_sf"/>
</dbReference>
<dbReference type="SUPFAM" id="SSF53448">
    <property type="entry name" value="Nucleotide-diphospho-sugar transferases"/>
    <property type="match status" value="1"/>
</dbReference>
<dbReference type="CDD" id="cd04369">
    <property type="entry name" value="Bromodomain"/>
    <property type="match status" value="1"/>
</dbReference>
<gene>
    <name evidence="7" type="ORF">FOZ60_013533</name>
</gene>
<protein>
    <recommendedName>
        <fullName evidence="6">Bromo domain-containing protein</fullName>
    </recommendedName>
</protein>
<sequence length="1197" mass="136835">MATDNTATVESPQQRYVVPKVHGAPICPIFGRILVLTVTLVVCAFVAMTWYCEGIMWIYDPTTNSWPIYDCPSLAESFKIQNREFSGRTCRMAIAYNYETAYNMQKAGITVPYGTKPEDALERCILPHESEDDIMCYSVNQCTYMCRTADTNENCPYPGTINKDTTEIADNEQCNIYVASQTFSQTVDCYKVEVGPFCGRQFRVTPSNILVMRGIIVATVFMIVFWFISEFGLRATEKGLKQEQAEGKARMDVELPAKRKCVPDTVSTCSVAVLAGSFENRSEQRWADEARYMYSLDPKFLSVGWRPYCVSGIGGYPGMTASEYSEQITKGGFKSRLESRDPRKRFESSAWQRRIEQYRTLGKDKKARFVAKEHFRTLLLNGFFIILIIVSQYCILYFSPQNMHSQETLYEAFVGVVSIWNAVSALDWIIFLDVLLDVVLFFAAACVVKWPKPPVFSRHMQEELKETAGEGYGEESVPLKEAGKEPAMGAAVPEAPADQPTAQRKTLLPLDGADNLSDVLEQAMTRDVCLLIACHNSAMTEERYDVFTGTLRAALMVFPPTHIFVCDNGRDAKPFDETQWATQQVHPDINYLFVPEGNKTFAFYWCNKYWIPFLHRCGRVPAFKYAVIIDDDVPLPADLHIPSSNDVEYKLAAVHKLFQATLARSLSCHGAIALWDRQTMDEVFYEHDTVFNGEDLYMGLSLLRRRDDSKIISAPQTIVPTYAPDTWSMLYRQRVKSWDVTSHKKTFTYLYEILTPRGWFHLASWVLKPYFIQEFLTIILDWLRAFLLGGLIIRKDIRPSVMTVILFPWYRLSSLLFRLGALCQNLLIYSHERKGIKIGVREDEIRDIPPCPPHPDVDWFTVWTLPEDDKKEEDEITELIARSNVAIIITLPHHHHHRTSATIMFSEGGDRPEVLDGRSVACYWFRILFRSKKKTPIMSIRARCRRSSRLSMRRDSVVETAGFSTPPRLLGQMQSPQEVRYLVPPPVEESGNFNPVSLAELQQVCEELGKPTVANPEPSDEATGVRVVPSWHYSTECPTPPTNATQVDSTPKYTTEAITKPSIRYSLFVMRMRNSIGVSLGTLLHFLMSASARPLKLSGRDSTRNSHHLAAYEQQQTMPDWERNEYRRLIQRICRHHKDIVEPFVNPVPKTVPRYYDVISTPMDIGVIREKLDSFAYSSRAEFEGDIRQMLEQRLFV</sequence>
<keyword evidence="3" id="KW-0539">Nucleus</keyword>
<evidence type="ECO:0000313" key="8">
    <source>
        <dbReference type="Proteomes" id="UP000541610"/>
    </source>
</evidence>
<dbReference type="PANTHER" id="PTHR45915:SF2">
    <property type="entry name" value="TOUTATIS, ISOFORM E"/>
    <property type="match status" value="1"/>
</dbReference>
<feature type="transmembrane region" description="Helical" evidence="5">
    <location>
        <begin position="378"/>
        <end position="398"/>
    </location>
</feature>
<dbReference type="SUPFAM" id="SSF47370">
    <property type="entry name" value="Bromodomain"/>
    <property type="match status" value="1"/>
</dbReference>
<dbReference type="Proteomes" id="UP000541610">
    <property type="component" value="Unassembled WGS sequence"/>
</dbReference>
<evidence type="ECO:0000256" key="5">
    <source>
        <dbReference type="SAM" id="Phobius"/>
    </source>
</evidence>
<evidence type="ECO:0000256" key="3">
    <source>
        <dbReference type="ARBA" id="ARBA00023242"/>
    </source>
</evidence>
<dbReference type="InterPro" id="IPR001487">
    <property type="entry name" value="Bromodomain"/>
</dbReference>
<dbReference type="SMART" id="SM00297">
    <property type="entry name" value="BROMO"/>
    <property type="match status" value="1"/>
</dbReference>
<dbReference type="OrthoDB" id="2590398at2759"/>
<keyword evidence="5" id="KW-0812">Transmembrane</keyword>
<accession>A0A7J6P9R7</accession>
<dbReference type="PANTHER" id="PTHR45915">
    <property type="entry name" value="TRANSCRIPTION INTERMEDIARY FACTOR"/>
    <property type="match status" value="1"/>
</dbReference>
<comment type="caution">
    <text evidence="7">The sequence shown here is derived from an EMBL/GenBank/DDBJ whole genome shotgun (WGS) entry which is preliminary data.</text>
</comment>
<dbReference type="Pfam" id="PF00439">
    <property type="entry name" value="Bromodomain"/>
    <property type="match status" value="1"/>
</dbReference>
<feature type="domain" description="Bromo" evidence="6">
    <location>
        <begin position="1136"/>
        <end position="1197"/>
    </location>
</feature>
<evidence type="ECO:0000256" key="1">
    <source>
        <dbReference type="ARBA" id="ARBA00004123"/>
    </source>
</evidence>
<evidence type="ECO:0000256" key="4">
    <source>
        <dbReference type="PROSITE-ProRule" id="PRU00035"/>
    </source>
</evidence>
<comment type="subcellular location">
    <subcellularLocation>
        <location evidence="1">Nucleus</location>
    </subcellularLocation>
</comment>
<dbReference type="InterPro" id="IPR029044">
    <property type="entry name" value="Nucleotide-diphossugar_trans"/>
</dbReference>
<dbReference type="PROSITE" id="PS50014">
    <property type="entry name" value="BROMODOMAIN_2"/>
    <property type="match status" value="1"/>
</dbReference>
<keyword evidence="2 4" id="KW-0103">Bromodomain</keyword>
<dbReference type="Gene3D" id="1.20.920.10">
    <property type="entry name" value="Bromodomain-like"/>
    <property type="match status" value="1"/>
</dbReference>
<evidence type="ECO:0000259" key="6">
    <source>
        <dbReference type="PROSITE" id="PS50014"/>
    </source>
</evidence>
<evidence type="ECO:0000313" key="7">
    <source>
        <dbReference type="EMBL" id="KAF4692420.1"/>
    </source>
</evidence>
<proteinExistence type="predicted"/>
<reference evidence="7 8" key="1">
    <citation type="submission" date="2020-04" db="EMBL/GenBank/DDBJ databases">
        <title>Perkinsus olseni comparative genomics.</title>
        <authorList>
            <person name="Bogema D.R."/>
        </authorList>
    </citation>
    <scope>NUCLEOTIDE SEQUENCE [LARGE SCALE GENOMIC DNA]</scope>
    <source>
        <strain evidence="7">00978-12</strain>
    </source>
</reference>
<dbReference type="EMBL" id="JABANP010000061">
    <property type="protein sequence ID" value="KAF4692420.1"/>
    <property type="molecule type" value="Genomic_DNA"/>
</dbReference>
<feature type="transmembrane region" description="Helical" evidence="5">
    <location>
        <begin position="210"/>
        <end position="228"/>
    </location>
</feature>
<feature type="transmembrane region" description="Helical" evidence="5">
    <location>
        <begin position="29"/>
        <end position="51"/>
    </location>
</feature>
<keyword evidence="5" id="KW-0472">Membrane</keyword>
<dbReference type="GO" id="GO:0000785">
    <property type="term" value="C:chromatin"/>
    <property type="evidence" value="ECO:0007669"/>
    <property type="project" value="TreeGrafter"/>
</dbReference>
<dbReference type="GO" id="GO:0005634">
    <property type="term" value="C:nucleus"/>
    <property type="evidence" value="ECO:0007669"/>
    <property type="project" value="UniProtKB-SubCell"/>
</dbReference>
<organism evidence="7 8">
    <name type="scientific">Perkinsus olseni</name>
    <name type="common">Perkinsus atlanticus</name>
    <dbReference type="NCBI Taxonomy" id="32597"/>
    <lineage>
        <taxon>Eukaryota</taxon>
        <taxon>Sar</taxon>
        <taxon>Alveolata</taxon>
        <taxon>Perkinsozoa</taxon>
        <taxon>Perkinsea</taxon>
        <taxon>Perkinsida</taxon>
        <taxon>Perkinsidae</taxon>
        <taxon>Perkinsus</taxon>
    </lineage>
</organism>
<dbReference type="AlphaFoldDB" id="A0A7J6P9R7"/>